<evidence type="ECO:0000256" key="8">
    <source>
        <dbReference type="SAM" id="Phobius"/>
    </source>
</evidence>
<dbReference type="InterPro" id="IPR002182">
    <property type="entry name" value="NB-ARC"/>
</dbReference>
<keyword evidence="6" id="KW-0175">Coiled coil</keyword>
<name>A0ABC9CDC5_9POAL</name>
<dbReference type="FunFam" id="1.10.10.10:FF:000322">
    <property type="entry name" value="Probable disease resistance protein At1g63360"/>
    <property type="match status" value="1"/>
</dbReference>
<gene>
    <name evidence="13" type="ORF">URODEC1_LOCUS73923</name>
</gene>
<evidence type="ECO:0000259" key="12">
    <source>
        <dbReference type="Pfam" id="PF23598"/>
    </source>
</evidence>
<accession>A0ABC9CDC5</accession>
<dbReference type="InterPro" id="IPR038005">
    <property type="entry name" value="RX-like_CC"/>
</dbReference>
<dbReference type="AlphaFoldDB" id="A0ABC9CDC5"/>
<dbReference type="SUPFAM" id="SSF52540">
    <property type="entry name" value="P-loop containing nucleoside triphosphate hydrolases"/>
    <property type="match status" value="1"/>
</dbReference>
<keyword evidence="3" id="KW-0677">Repeat</keyword>
<evidence type="ECO:0000256" key="1">
    <source>
        <dbReference type="ARBA" id="ARBA00008894"/>
    </source>
</evidence>
<keyword evidence="4" id="KW-0547">Nucleotide-binding</keyword>
<dbReference type="InterPro" id="IPR055414">
    <property type="entry name" value="LRR_R13L4/SHOC2-like"/>
</dbReference>
<dbReference type="Gene3D" id="1.10.10.10">
    <property type="entry name" value="Winged helix-like DNA-binding domain superfamily/Winged helix DNA-binding domain"/>
    <property type="match status" value="1"/>
</dbReference>
<evidence type="ECO:0000313" key="13">
    <source>
        <dbReference type="EMBL" id="CAL5017691.1"/>
    </source>
</evidence>
<keyword evidence="8" id="KW-1133">Transmembrane helix</keyword>
<evidence type="ECO:0000256" key="7">
    <source>
        <dbReference type="SAM" id="MobiDB-lite"/>
    </source>
</evidence>
<dbReference type="GO" id="GO:0009626">
    <property type="term" value="P:plant-type hypersensitive response"/>
    <property type="evidence" value="ECO:0007669"/>
    <property type="project" value="UniProtKB-ARBA"/>
</dbReference>
<feature type="domain" description="Disease resistance N-terminal" evidence="10">
    <location>
        <begin position="8"/>
        <end position="93"/>
    </location>
</feature>
<evidence type="ECO:0000313" key="14">
    <source>
        <dbReference type="Proteomes" id="UP001497457"/>
    </source>
</evidence>
<evidence type="ECO:0000259" key="11">
    <source>
        <dbReference type="Pfam" id="PF23559"/>
    </source>
</evidence>
<comment type="similarity">
    <text evidence="1">Belongs to the disease resistance NB-LRR family.</text>
</comment>
<dbReference type="InterPro" id="IPR027417">
    <property type="entry name" value="P-loop_NTPase"/>
</dbReference>
<dbReference type="InterPro" id="IPR044974">
    <property type="entry name" value="Disease_R_plants"/>
</dbReference>
<dbReference type="GO" id="GO:0042742">
    <property type="term" value="P:defense response to bacterium"/>
    <property type="evidence" value="ECO:0007669"/>
    <property type="project" value="UniProtKB-ARBA"/>
</dbReference>
<dbReference type="PANTHER" id="PTHR23155:SF1116">
    <property type="entry name" value="OS12G0273300 PROTEIN"/>
    <property type="match status" value="1"/>
</dbReference>
<evidence type="ECO:0000256" key="6">
    <source>
        <dbReference type="ARBA" id="ARBA00023054"/>
    </source>
</evidence>
<dbReference type="SUPFAM" id="SSF52047">
    <property type="entry name" value="RNI-like"/>
    <property type="match status" value="1"/>
</dbReference>
<evidence type="ECO:0000259" key="10">
    <source>
        <dbReference type="Pfam" id="PF18052"/>
    </source>
</evidence>
<dbReference type="InterPro" id="IPR041118">
    <property type="entry name" value="Rx_N"/>
</dbReference>
<keyword evidence="2" id="KW-0433">Leucine-rich repeat</keyword>
<dbReference type="InterPro" id="IPR032675">
    <property type="entry name" value="LRR_dom_sf"/>
</dbReference>
<proteinExistence type="inferred from homology"/>
<dbReference type="CDD" id="cd14798">
    <property type="entry name" value="RX-CC_like"/>
    <property type="match status" value="1"/>
</dbReference>
<dbReference type="Gene3D" id="1.20.5.4130">
    <property type="match status" value="1"/>
</dbReference>
<evidence type="ECO:0000256" key="5">
    <source>
        <dbReference type="ARBA" id="ARBA00022821"/>
    </source>
</evidence>
<dbReference type="PANTHER" id="PTHR23155">
    <property type="entry name" value="DISEASE RESISTANCE PROTEIN RP"/>
    <property type="match status" value="1"/>
</dbReference>
<keyword evidence="8" id="KW-0812">Transmembrane</keyword>
<evidence type="ECO:0000256" key="2">
    <source>
        <dbReference type="ARBA" id="ARBA00022614"/>
    </source>
</evidence>
<reference evidence="13" key="1">
    <citation type="submission" date="2024-10" db="EMBL/GenBank/DDBJ databases">
        <authorList>
            <person name="Ryan C."/>
        </authorList>
    </citation>
    <scope>NUCLEOTIDE SEQUENCE [LARGE SCALE GENOMIC DNA]</scope>
</reference>
<evidence type="ECO:0000256" key="4">
    <source>
        <dbReference type="ARBA" id="ARBA00022741"/>
    </source>
</evidence>
<dbReference type="FunFam" id="3.40.50.300:FF:001091">
    <property type="entry name" value="Probable disease resistance protein At1g61300"/>
    <property type="match status" value="1"/>
</dbReference>
<organism evidence="13 14">
    <name type="scientific">Urochloa decumbens</name>
    <dbReference type="NCBI Taxonomy" id="240449"/>
    <lineage>
        <taxon>Eukaryota</taxon>
        <taxon>Viridiplantae</taxon>
        <taxon>Streptophyta</taxon>
        <taxon>Embryophyta</taxon>
        <taxon>Tracheophyta</taxon>
        <taxon>Spermatophyta</taxon>
        <taxon>Magnoliopsida</taxon>
        <taxon>Liliopsida</taxon>
        <taxon>Poales</taxon>
        <taxon>Poaceae</taxon>
        <taxon>PACMAD clade</taxon>
        <taxon>Panicoideae</taxon>
        <taxon>Panicodae</taxon>
        <taxon>Paniceae</taxon>
        <taxon>Melinidinae</taxon>
        <taxon>Urochloa</taxon>
    </lineage>
</organism>
<sequence length="1023" mass="116453">MADLVMGAMSSIMPKLCQLLEEEYNLQTGVKERIRSLMLELELAQAALGKVAEVPWDQLDKQVQIWARHVREASYDMEDVLDTFLVRISGPESAEEKKSLRKHLKKMTNFFKESKARRKISGDVKNIMTHVNEMTEQCRRYKVGDIGTRTATTSTIDPRLHAMYTQVNKIVGMDKSSGELMSMLQTIPQQGDVSSMKMKIVSIVGVGGLGKTTLAKAVYDKIRGYFNCAAFVPVGRNPDLKKIFKDILIDIDLMDPNLHTLDERQLIDRLRKFFLESKKRFLIVIDDIWEIESWETIKLAIDDVKNCGGRIIVTTRNMEVATKADEVYKLQPLPYDSSIQLLYARIYGDDEQRHVDSQPDEISDKFIRKCGGIPLAIITMASLLAGKPRYKWSQLYNTIDFGSKDNKEAENTMKILSFSYYDLPSHLRTCLLYLSAFPEDSVIDKGSLVWKWIAEGFVQENLGISLFDTGEQYFNDLINKSMIQAVQSKSDDNIIIGCRVHDVVLDFIRSMSREEFFFTVLDNDHDTLLLQSNVSKQSSARRFAIQNRSIGHGPHQTNHFEMPKLRSFVALRVPEEIGALKFLQVLDLSGSELPELPSSCSSLKQLACLRITLTDPDALDGKVFSVEGMTSLEELEMTAWCDEPRRRLVKNLGCLRELRVLSASIVYDDETERDLVESLRHLHKLQSLNIRRNCFSIYDSTWQATELVLPCHLRHLSLSSIDLRKLPPCINPSCLPNISHLDLWLKATDEQDLKALGALPELRFLALNISSTSATISNINDSDGACYFPKLRCFRMRYAMVLFVANKEEESVSFHIWNGKDDIAVSDDDESERPTVVSASSDDELKREFDELQPPIMATHPHNNELKNIPLQRHSILQHGIVAAVAYYLLAFFHLVLSFLTRHQQPLQKLGQRPSISNRGSAPTLIGEDQRNDTICSKGNAAPSCFMPSLQVLQFQVRGRALKDHRYCERLGWEYLSSLQEINVIGVYSWVLHFVWGACHEIPNEDKGCHTSSLPWVMMTDQY</sequence>
<dbReference type="Pfam" id="PF23598">
    <property type="entry name" value="LRR_14"/>
    <property type="match status" value="1"/>
</dbReference>
<dbReference type="EMBL" id="OZ075139">
    <property type="protein sequence ID" value="CAL5017691.1"/>
    <property type="molecule type" value="Genomic_DNA"/>
</dbReference>
<evidence type="ECO:0008006" key="15">
    <source>
        <dbReference type="Google" id="ProtNLM"/>
    </source>
</evidence>
<dbReference type="InterPro" id="IPR042197">
    <property type="entry name" value="Apaf_helical"/>
</dbReference>
<dbReference type="Gene3D" id="1.10.8.430">
    <property type="entry name" value="Helical domain of apoptotic protease-activating factors"/>
    <property type="match status" value="1"/>
</dbReference>
<dbReference type="GO" id="GO:0002758">
    <property type="term" value="P:innate immune response-activating signaling pathway"/>
    <property type="evidence" value="ECO:0007669"/>
    <property type="project" value="UniProtKB-ARBA"/>
</dbReference>
<evidence type="ECO:0000256" key="3">
    <source>
        <dbReference type="ARBA" id="ARBA00022737"/>
    </source>
</evidence>
<dbReference type="GO" id="GO:0000166">
    <property type="term" value="F:nucleotide binding"/>
    <property type="evidence" value="ECO:0007669"/>
    <property type="project" value="UniProtKB-KW"/>
</dbReference>
<feature type="domain" description="Disease resistance protein winged helix" evidence="11">
    <location>
        <begin position="437"/>
        <end position="508"/>
    </location>
</feature>
<dbReference type="Pfam" id="PF00931">
    <property type="entry name" value="NB-ARC"/>
    <property type="match status" value="1"/>
</dbReference>
<keyword evidence="5" id="KW-0611">Plant defense</keyword>
<dbReference type="Gene3D" id="3.40.50.300">
    <property type="entry name" value="P-loop containing nucleotide triphosphate hydrolases"/>
    <property type="match status" value="1"/>
</dbReference>
<dbReference type="InterPro" id="IPR058922">
    <property type="entry name" value="WHD_DRP"/>
</dbReference>
<dbReference type="Gene3D" id="3.80.10.10">
    <property type="entry name" value="Ribonuclease Inhibitor"/>
    <property type="match status" value="1"/>
</dbReference>
<dbReference type="Pfam" id="PF23559">
    <property type="entry name" value="WHD_DRP"/>
    <property type="match status" value="1"/>
</dbReference>
<keyword evidence="8" id="KW-0472">Membrane</keyword>
<feature type="transmembrane region" description="Helical" evidence="8">
    <location>
        <begin position="876"/>
        <end position="900"/>
    </location>
</feature>
<evidence type="ECO:0000259" key="9">
    <source>
        <dbReference type="Pfam" id="PF00931"/>
    </source>
</evidence>
<dbReference type="Proteomes" id="UP001497457">
    <property type="component" value="Chromosome 29rd"/>
</dbReference>
<dbReference type="Pfam" id="PF18052">
    <property type="entry name" value="Rx_N"/>
    <property type="match status" value="1"/>
</dbReference>
<keyword evidence="14" id="KW-1185">Reference proteome</keyword>
<feature type="domain" description="Disease resistance R13L4/SHOC-2-like LRR" evidence="12">
    <location>
        <begin position="571"/>
        <end position="803"/>
    </location>
</feature>
<dbReference type="InterPro" id="IPR036388">
    <property type="entry name" value="WH-like_DNA-bd_sf"/>
</dbReference>
<feature type="domain" description="NB-ARC" evidence="9">
    <location>
        <begin position="195"/>
        <end position="342"/>
    </location>
</feature>
<feature type="region of interest" description="Disordered" evidence="7">
    <location>
        <begin position="825"/>
        <end position="845"/>
    </location>
</feature>
<protein>
    <recommendedName>
        <fullName evidence="15">AAA+ ATPase domain-containing protein</fullName>
    </recommendedName>
</protein>
<dbReference type="PRINTS" id="PR00364">
    <property type="entry name" value="DISEASERSIST"/>
</dbReference>